<sequence length="125" mass="13492">GPWSSSADKTIHLPEDDPTVFTHYIQLLYISTASIKQPETADPSLDQENLDLARLYVLAHKLQDTHSQNLIVSTMLLKSRALTPSLTSGPPGQPTIFLPNVQAINTIHGGTGGACGARRLLADLH</sequence>
<keyword evidence="2" id="KW-1185">Reference proteome</keyword>
<accession>A0A6G1ILJ2</accession>
<protein>
    <recommendedName>
        <fullName evidence="3">BTB domain-containing protein</fullName>
    </recommendedName>
</protein>
<evidence type="ECO:0000313" key="2">
    <source>
        <dbReference type="Proteomes" id="UP000799291"/>
    </source>
</evidence>
<name>A0A6G1ILJ2_9PLEO</name>
<feature type="non-terminal residue" evidence="1">
    <location>
        <position position="1"/>
    </location>
</feature>
<dbReference type="Gene3D" id="3.30.710.10">
    <property type="entry name" value="Potassium Channel Kv1.1, Chain A"/>
    <property type="match status" value="1"/>
</dbReference>
<dbReference type="EMBL" id="MU005606">
    <property type="protein sequence ID" value="KAF2679106.1"/>
    <property type="molecule type" value="Genomic_DNA"/>
</dbReference>
<evidence type="ECO:0000313" key="1">
    <source>
        <dbReference type="EMBL" id="KAF2679106.1"/>
    </source>
</evidence>
<gene>
    <name evidence="1" type="ORF">K458DRAFT_248338</name>
</gene>
<evidence type="ECO:0008006" key="3">
    <source>
        <dbReference type="Google" id="ProtNLM"/>
    </source>
</evidence>
<dbReference type="InterPro" id="IPR011333">
    <property type="entry name" value="SKP1/BTB/POZ_sf"/>
</dbReference>
<proteinExistence type="predicted"/>
<dbReference type="OrthoDB" id="1022638at2759"/>
<reference evidence="1" key="1">
    <citation type="journal article" date="2020" name="Stud. Mycol.">
        <title>101 Dothideomycetes genomes: a test case for predicting lifestyles and emergence of pathogens.</title>
        <authorList>
            <person name="Haridas S."/>
            <person name="Albert R."/>
            <person name="Binder M."/>
            <person name="Bloem J."/>
            <person name="Labutti K."/>
            <person name="Salamov A."/>
            <person name="Andreopoulos B."/>
            <person name="Baker S."/>
            <person name="Barry K."/>
            <person name="Bills G."/>
            <person name="Bluhm B."/>
            <person name="Cannon C."/>
            <person name="Castanera R."/>
            <person name="Culley D."/>
            <person name="Daum C."/>
            <person name="Ezra D."/>
            <person name="Gonzalez J."/>
            <person name="Henrissat B."/>
            <person name="Kuo A."/>
            <person name="Liang C."/>
            <person name="Lipzen A."/>
            <person name="Lutzoni F."/>
            <person name="Magnuson J."/>
            <person name="Mondo S."/>
            <person name="Nolan M."/>
            <person name="Ohm R."/>
            <person name="Pangilinan J."/>
            <person name="Park H.-J."/>
            <person name="Ramirez L."/>
            <person name="Alfaro M."/>
            <person name="Sun H."/>
            <person name="Tritt A."/>
            <person name="Yoshinaga Y."/>
            <person name="Zwiers L.-H."/>
            <person name="Turgeon B."/>
            <person name="Goodwin S."/>
            <person name="Spatafora J."/>
            <person name="Crous P."/>
            <person name="Grigoriev I."/>
        </authorList>
    </citation>
    <scope>NUCLEOTIDE SEQUENCE</scope>
    <source>
        <strain evidence="1">CBS 122367</strain>
    </source>
</reference>
<dbReference type="Proteomes" id="UP000799291">
    <property type="component" value="Unassembled WGS sequence"/>
</dbReference>
<organism evidence="1 2">
    <name type="scientific">Lentithecium fluviatile CBS 122367</name>
    <dbReference type="NCBI Taxonomy" id="1168545"/>
    <lineage>
        <taxon>Eukaryota</taxon>
        <taxon>Fungi</taxon>
        <taxon>Dikarya</taxon>
        <taxon>Ascomycota</taxon>
        <taxon>Pezizomycotina</taxon>
        <taxon>Dothideomycetes</taxon>
        <taxon>Pleosporomycetidae</taxon>
        <taxon>Pleosporales</taxon>
        <taxon>Massarineae</taxon>
        <taxon>Lentitheciaceae</taxon>
        <taxon>Lentithecium</taxon>
    </lineage>
</organism>
<feature type="non-terminal residue" evidence="1">
    <location>
        <position position="125"/>
    </location>
</feature>
<dbReference type="AlphaFoldDB" id="A0A6G1ILJ2"/>